<evidence type="ECO:0000259" key="2">
    <source>
        <dbReference type="Pfam" id="PF12728"/>
    </source>
</evidence>
<protein>
    <submittedName>
        <fullName evidence="3">Helix-turn-helix protein</fullName>
    </submittedName>
</protein>
<keyword evidence="4" id="KW-1185">Reference proteome</keyword>
<feature type="region of interest" description="Disordered" evidence="1">
    <location>
        <begin position="87"/>
        <end position="108"/>
    </location>
</feature>
<accession>A0A562I9L7</accession>
<proteinExistence type="predicted"/>
<dbReference type="AlphaFoldDB" id="A0A562I9L7"/>
<dbReference type="Proteomes" id="UP000319825">
    <property type="component" value="Unassembled WGS sequence"/>
</dbReference>
<evidence type="ECO:0000313" key="4">
    <source>
        <dbReference type="Proteomes" id="UP000319825"/>
    </source>
</evidence>
<evidence type="ECO:0000313" key="3">
    <source>
        <dbReference type="EMBL" id="TWH67740.1"/>
    </source>
</evidence>
<name>A0A562I9L7_MICOL</name>
<gene>
    <name evidence="3" type="ORF">JD77_02724</name>
</gene>
<organism evidence="3 4">
    <name type="scientific">Micromonospora olivasterospora</name>
    <dbReference type="NCBI Taxonomy" id="1880"/>
    <lineage>
        <taxon>Bacteria</taxon>
        <taxon>Bacillati</taxon>
        <taxon>Actinomycetota</taxon>
        <taxon>Actinomycetes</taxon>
        <taxon>Micromonosporales</taxon>
        <taxon>Micromonosporaceae</taxon>
        <taxon>Micromonospora</taxon>
    </lineage>
</organism>
<dbReference type="RefSeq" id="WP_145774687.1">
    <property type="nucleotide sequence ID" value="NZ_BAAATQ010000206.1"/>
</dbReference>
<dbReference type="EMBL" id="VLKE01000001">
    <property type="protein sequence ID" value="TWH67740.1"/>
    <property type="molecule type" value="Genomic_DNA"/>
</dbReference>
<evidence type="ECO:0000256" key="1">
    <source>
        <dbReference type="SAM" id="MobiDB-lite"/>
    </source>
</evidence>
<dbReference type="Pfam" id="PF12728">
    <property type="entry name" value="HTH_17"/>
    <property type="match status" value="1"/>
</dbReference>
<dbReference type="InterPro" id="IPR041657">
    <property type="entry name" value="HTH_17"/>
</dbReference>
<feature type="region of interest" description="Disordered" evidence="1">
    <location>
        <begin position="1"/>
        <end position="22"/>
    </location>
</feature>
<sequence>MTTPEHHSDPVPPARPSENHSDAWTAERIRALGAVTDLATAARIFGLSRSVAYDLAKRGQFPVAVLRFGSRYRVPVAAILHALHLPAADEPEPASPPPDGDLIPGGRHAWITPHRIRSPRLPHTPTEGNT</sequence>
<dbReference type="OrthoDB" id="3541350at2"/>
<feature type="domain" description="Helix-turn-helix" evidence="2">
    <location>
        <begin position="39"/>
        <end position="81"/>
    </location>
</feature>
<comment type="caution">
    <text evidence="3">The sequence shown here is derived from an EMBL/GenBank/DDBJ whole genome shotgun (WGS) entry which is preliminary data.</text>
</comment>
<reference evidence="3 4" key="1">
    <citation type="submission" date="2019-07" db="EMBL/GenBank/DDBJ databases">
        <title>R&amp;d 2014.</title>
        <authorList>
            <person name="Klenk H.-P."/>
        </authorList>
    </citation>
    <scope>NUCLEOTIDE SEQUENCE [LARGE SCALE GENOMIC DNA]</scope>
    <source>
        <strain evidence="3 4">DSM 43868</strain>
    </source>
</reference>